<feature type="domain" description="Galactosyltransferase C-terminal" evidence="2">
    <location>
        <begin position="2"/>
        <end position="65"/>
    </location>
</feature>
<dbReference type="Proteomes" id="UP000008144">
    <property type="component" value="Unassembled WGS sequence"/>
</dbReference>
<dbReference type="OMA" id="NESCDYI"/>
<evidence type="ECO:0000313" key="4">
    <source>
        <dbReference type="Proteomes" id="UP000008144"/>
    </source>
</evidence>
<dbReference type="SUPFAM" id="SSF53448">
    <property type="entry name" value="Nucleotide-diphospho-sugar transferases"/>
    <property type="match status" value="1"/>
</dbReference>
<reference evidence="4" key="1">
    <citation type="journal article" date="2002" name="Science">
        <title>The draft genome of Ciona intestinalis: insights into chordate and vertebrate origins.</title>
        <authorList>
            <person name="Dehal P."/>
            <person name="Satou Y."/>
            <person name="Campbell R.K."/>
            <person name="Chapman J."/>
            <person name="Degnan B."/>
            <person name="De Tomaso A."/>
            <person name="Davidson B."/>
            <person name="Di Gregorio A."/>
            <person name="Gelpke M."/>
            <person name="Goodstein D.M."/>
            <person name="Harafuji N."/>
            <person name="Hastings K.E."/>
            <person name="Ho I."/>
            <person name="Hotta K."/>
            <person name="Huang W."/>
            <person name="Kawashima T."/>
            <person name="Lemaire P."/>
            <person name="Martinez D."/>
            <person name="Meinertzhagen I.A."/>
            <person name="Necula S."/>
            <person name="Nonaka M."/>
            <person name="Putnam N."/>
            <person name="Rash S."/>
            <person name="Saiga H."/>
            <person name="Satake M."/>
            <person name="Terry A."/>
            <person name="Yamada L."/>
            <person name="Wang H.G."/>
            <person name="Awazu S."/>
            <person name="Azumi K."/>
            <person name="Boore J."/>
            <person name="Branno M."/>
            <person name="Chin-Bow S."/>
            <person name="DeSantis R."/>
            <person name="Doyle S."/>
            <person name="Francino P."/>
            <person name="Keys D.N."/>
            <person name="Haga S."/>
            <person name="Hayashi H."/>
            <person name="Hino K."/>
            <person name="Imai K.S."/>
            <person name="Inaba K."/>
            <person name="Kano S."/>
            <person name="Kobayashi K."/>
            <person name="Kobayashi M."/>
            <person name="Lee B.I."/>
            <person name="Makabe K.W."/>
            <person name="Manohar C."/>
            <person name="Matassi G."/>
            <person name="Medina M."/>
            <person name="Mochizuki Y."/>
            <person name="Mount S."/>
            <person name="Morishita T."/>
            <person name="Miura S."/>
            <person name="Nakayama A."/>
            <person name="Nishizaka S."/>
            <person name="Nomoto H."/>
            <person name="Ohta F."/>
            <person name="Oishi K."/>
            <person name="Rigoutsos I."/>
            <person name="Sano M."/>
            <person name="Sasaki A."/>
            <person name="Sasakura Y."/>
            <person name="Shoguchi E."/>
            <person name="Shin-i T."/>
            <person name="Spagnuolo A."/>
            <person name="Stainier D."/>
            <person name="Suzuki M.M."/>
            <person name="Tassy O."/>
            <person name="Takatori N."/>
            <person name="Tokuoka M."/>
            <person name="Yagi K."/>
            <person name="Yoshizaki F."/>
            <person name="Wada S."/>
            <person name="Zhang C."/>
            <person name="Hyatt P.D."/>
            <person name="Larimer F."/>
            <person name="Detter C."/>
            <person name="Doggett N."/>
            <person name="Glavina T."/>
            <person name="Hawkins T."/>
            <person name="Richardson P."/>
            <person name="Lucas S."/>
            <person name="Kohara Y."/>
            <person name="Levine M."/>
            <person name="Satoh N."/>
            <person name="Rokhsar D.S."/>
        </authorList>
    </citation>
    <scope>NUCLEOTIDE SEQUENCE [LARGE SCALE GENOMIC DNA]</scope>
</reference>
<organism evidence="3 4">
    <name type="scientific">Ciona intestinalis</name>
    <name type="common">Transparent sea squirt</name>
    <name type="synonym">Ascidia intestinalis</name>
    <dbReference type="NCBI Taxonomy" id="7719"/>
    <lineage>
        <taxon>Eukaryota</taxon>
        <taxon>Metazoa</taxon>
        <taxon>Chordata</taxon>
        <taxon>Tunicata</taxon>
        <taxon>Ascidiacea</taxon>
        <taxon>Phlebobranchia</taxon>
        <taxon>Cionidae</taxon>
        <taxon>Ciona</taxon>
    </lineage>
</organism>
<dbReference type="InterPro" id="IPR003859">
    <property type="entry name" value="Galactosyl_T"/>
</dbReference>
<dbReference type="AlphaFoldDB" id="F7AVD2"/>
<dbReference type="PANTHER" id="PTHR19300:SF57">
    <property type="entry name" value="BETA-1,4-N-ACETYLGALACTOSAMINYLTRANSFERASE"/>
    <property type="match status" value="1"/>
</dbReference>
<dbReference type="GeneTree" id="ENSGT00940000157712"/>
<dbReference type="InterPro" id="IPR027791">
    <property type="entry name" value="Galactosyl_T_C"/>
</dbReference>
<sequence length="136" mass="16432">MYHYKTYIGGVLMMKNEHFSLCRGMSNKFWGWGREDDELYLRFKDNQLTLYRPTKLTTGYETFKHIHNKKRRPRDYNRYGEQKKAQFKRDTETGFDTIEYTLQSERTLTIDNAQVIIYNVLLACDKQVTPWCDHVK</sequence>
<dbReference type="Ensembl" id="ENSCINT00000023302.2">
    <property type="protein sequence ID" value="ENSCINP00000023056.2"/>
    <property type="gene ID" value="ENSCING00000012316.2"/>
</dbReference>
<dbReference type="PANTHER" id="PTHR19300">
    <property type="entry name" value="BETA-1,4-GALACTOSYLTRANSFERASE"/>
    <property type="match status" value="1"/>
</dbReference>
<dbReference type="STRING" id="7719.ENSCINP00000023056"/>
<accession>F7AVD2</accession>
<keyword evidence="4" id="KW-1185">Reference proteome</keyword>
<dbReference type="HOGENOM" id="CLU_2127141_0_0_1"/>
<dbReference type="InParanoid" id="F7AVD2"/>
<dbReference type="Pfam" id="PF02709">
    <property type="entry name" value="Glyco_transf_7C"/>
    <property type="match status" value="1"/>
</dbReference>
<dbReference type="Gene3D" id="3.90.550.10">
    <property type="entry name" value="Spore Coat Polysaccharide Biosynthesis Protein SpsA, Chain A"/>
    <property type="match status" value="1"/>
</dbReference>
<dbReference type="PRINTS" id="PR02050">
    <property type="entry name" value="B14GALTRFASE"/>
</dbReference>
<reference evidence="3" key="3">
    <citation type="submission" date="2025-09" db="UniProtKB">
        <authorList>
            <consortium name="Ensembl"/>
        </authorList>
    </citation>
    <scope>IDENTIFICATION</scope>
</reference>
<evidence type="ECO:0000256" key="1">
    <source>
        <dbReference type="ARBA" id="ARBA00022679"/>
    </source>
</evidence>
<dbReference type="GO" id="GO:0008378">
    <property type="term" value="F:galactosyltransferase activity"/>
    <property type="evidence" value="ECO:0000318"/>
    <property type="project" value="GO_Central"/>
</dbReference>
<proteinExistence type="predicted"/>
<evidence type="ECO:0000313" key="3">
    <source>
        <dbReference type="Ensembl" id="ENSCINP00000023056.2"/>
    </source>
</evidence>
<evidence type="ECO:0000259" key="2">
    <source>
        <dbReference type="Pfam" id="PF02709"/>
    </source>
</evidence>
<keyword evidence="1" id="KW-0808">Transferase</keyword>
<dbReference type="InterPro" id="IPR029044">
    <property type="entry name" value="Nucleotide-diphossugar_trans"/>
</dbReference>
<protein>
    <recommendedName>
        <fullName evidence="2">Galactosyltransferase C-terminal domain-containing protein</fullName>
    </recommendedName>
</protein>
<dbReference type="GO" id="GO:0005794">
    <property type="term" value="C:Golgi apparatus"/>
    <property type="evidence" value="ECO:0000318"/>
    <property type="project" value="GO_Central"/>
</dbReference>
<dbReference type="GO" id="GO:0005975">
    <property type="term" value="P:carbohydrate metabolic process"/>
    <property type="evidence" value="ECO:0007669"/>
    <property type="project" value="InterPro"/>
</dbReference>
<name>F7AVD2_CIOIN</name>
<reference evidence="3" key="2">
    <citation type="submission" date="2025-08" db="UniProtKB">
        <authorList>
            <consortium name="Ensembl"/>
        </authorList>
    </citation>
    <scope>IDENTIFICATION</scope>
</reference>